<dbReference type="EMBL" id="NQWH01000004">
    <property type="protein sequence ID" value="PHP28732.1"/>
    <property type="molecule type" value="Genomic_DNA"/>
</dbReference>
<evidence type="ECO:0000256" key="3">
    <source>
        <dbReference type="ARBA" id="ARBA00023295"/>
    </source>
</evidence>
<comment type="similarity">
    <text evidence="1">Belongs to the glycosyl hydrolase 13 family.</text>
</comment>
<dbReference type="InterPro" id="IPR006047">
    <property type="entry name" value="GH13_cat_dom"/>
</dbReference>
<dbReference type="OrthoDB" id="9805159at2"/>
<accession>A0A2G1MJ99</accession>
<dbReference type="PANTHER" id="PTHR10357:SF179">
    <property type="entry name" value="NEUTRAL AND BASIC AMINO ACID TRANSPORT PROTEIN RBAT"/>
    <property type="match status" value="1"/>
</dbReference>
<keyword evidence="2" id="KW-0378">Hydrolase</keyword>
<comment type="caution">
    <text evidence="5">The sequence shown here is derived from an EMBL/GenBank/DDBJ whole genome shotgun (WGS) entry which is preliminary data.</text>
</comment>
<keyword evidence="3" id="KW-0326">Glycosidase</keyword>
<dbReference type="InterPro" id="IPR017853">
    <property type="entry name" value="GH"/>
</dbReference>
<feature type="domain" description="Glycosyl hydrolase family 13 catalytic" evidence="4">
    <location>
        <begin position="14"/>
        <end position="399"/>
    </location>
</feature>
<protein>
    <submittedName>
        <fullName evidence="5">Alpha-glucosidase</fullName>
    </submittedName>
</protein>
<dbReference type="InterPro" id="IPR013780">
    <property type="entry name" value="Glyco_hydro_b"/>
</dbReference>
<dbReference type="Gene3D" id="3.20.20.80">
    <property type="entry name" value="Glycosidases"/>
    <property type="match status" value="1"/>
</dbReference>
<dbReference type="GO" id="GO:0009313">
    <property type="term" value="P:oligosaccharide catabolic process"/>
    <property type="evidence" value="ECO:0007669"/>
    <property type="project" value="TreeGrafter"/>
</dbReference>
<organism evidence="5 6">
    <name type="scientific">Limimaricola cinnabarinus</name>
    <dbReference type="NCBI Taxonomy" id="1125964"/>
    <lineage>
        <taxon>Bacteria</taxon>
        <taxon>Pseudomonadati</taxon>
        <taxon>Pseudomonadota</taxon>
        <taxon>Alphaproteobacteria</taxon>
        <taxon>Rhodobacterales</taxon>
        <taxon>Paracoccaceae</taxon>
        <taxon>Limimaricola</taxon>
    </lineage>
</organism>
<evidence type="ECO:0000313" key="6">
    <source>
        <dbReference type="Proteomes" id="UP000221860"/>
    </source>
</evidence>
<dbReference type="InterPro" id="IPR045857">
    <property type="entry name" value="O16G_dom_2"/>
</dbReference>
<dbReference type="Pfam" id="PF00128">
    <property type="entry name" value="Alpha-amylase"/>
    <property type="match status" value="1"/>
</dbReference>
<keyword evidence="6" id="KW-1185">Reference proteome</keyword>
<dbReference type="RefSeq" id="WP_099274244.1">
    <property type="nucleotide sequence ID" value="NZ_KZ304952.1"/>
</dbReference>
<dbReference type="Proteomes" id="UP000221860">
    <property type="component" value="Unassembled WGS sequence"/>
</dbReference>
<dbReference type="CDD" id="cd11330">
    <property type="entry name" value="AmyAc_OligoGlu"/>
    <property type="match status" value="1"/>
</dbReference>
<reference evidence="5 6" key="1">
    <citation type="submission" date="2017-08" db="EMBL/GenBank/DDBJ databases">
        <title>Draft Genome Sequence of Loktanella cinnabarina Strain XM1, Isolated from Coastal Surface Water.</title>
        <authorList>
            <person name="Ma R."/>
            <person name="Wang J."/>
            <person name="Wang Q."/>
            <person name="Ma Z."/>
            <person name="Li J."/>
            <person name="Chen L."/>
        </authorList>
    </citation>
    <scope>NUCLEOTIDE SEQUENCE [LARGE SCALE GENOMIC DNA]</scope>
    <source>
        <strain evidence="5 6">XM1</strain>
    </source>
</reference>
<dbReference type="FunFam" id="3.90.400.10:FF:000002">
    <property type="entry name" value="Sucrose isomerase"/>
    <property type="match status" value="1"/>
</dbReference>
<dbReference type="Gene3D" id="3.90.400.10">
    <property type="entry name" value="Oligo-1,6-glucosidase, Domain 2"/>
    <property type="match status" value="1"/>
</dbReference>
<dbReference type="SMART" id="SM00642">
    <property type="entry name" value="Aamy"/>
    <property type="match status" value="1"/>
</dbReference>
<evidence type="ECO:0000313" key="5">
    <source>
        <dbReference type="EMBL" id="PHP28732.1"/>
    </source>
</evidence>
<sequence>MSKANWWKGAVIYQIYPRSYQDGNGDGIGDLKGITERLPHIAELGADAVWLSPIFTSPMADMGYDVSNYTDIDPTFGTLDDFDAMVARAHELGLKVMIDQVLSHSSDKHPFFEESRQSRDNPKADWYVWADPKHDGSAPNNWQAIFGGIAWEWEPRRRQYYFHNFLKEQPDFNFHNPEVQEWLLGTMRFWLDRGVDGFRLDTVNFYFHDKHLRDDPADFRLDGTPAIKPYEMQYHIFSKNQPENIGFLEKMRKLMDEYDDRTLVGEVGESHHPIEIMGEYTSANRLHMAYSFEMLGPNFTAEHFRHQIDQFFKLAPRGWPCWALSNHDVPRHVSRWAEHGDQDAVARLAAAMLLSMEGSICLYQGEELGQTETELEFEELTDPQGINFWPEDKGRDGCRTPMVWEASAPNAGFSDSNAPWLPVKAPQAARAVDTQAGADGSVLETYRALLKLRRETPDLRTGRTMFVETDEPVLAFHRGENTVCAFNLSATPQEIGIDGIAQTLFALSAEAADGRVRLGPNGALIARLG</sequence>
<dbReference type="Gene3D" id="2.60.40.1180">
    <property type="entry name" value="Golgi alpha-mannosidase II"/>
    <property type="match status" value="1"/>
</dbReference>
<dbReference type="PANTHER" id="PTHR10357">
    <property type="entry name" value="ALPHA-AMYLASE FAMILY MEMBER"/>
    <property type="match status" value="1"/>
</dbReference>
<dbReference type="GO" id="GO:0004556">
    <property type="term" value="F:alpha-amylase activity"/>
    <property type="evidence" value="ECO:0007669"/>
    <property type="project" value="TreeGrafter"/>
</dbReference>
<evidence type="ECO:0000256" key="1">
    <source>
        <dbReference type="ARBA" id="ARBA00008061"/>
    </source>
</evidence>
<evidence type="ECO:0000259" key="4">
    <source>
        <dbReference type="SMART" id="SM00642"/>
    </source>
</evidence>
<gene>
    <name evidence="5" type="ORF">CJ301_03250</name>
</gene>
<evidence type="ECO:0000256" key="2">
    <source>
        <dbReference type="ARBA" id="ARBA00022801"/>
    </source>
</evidence>
<proteinExistence type="inferred from homology"/>
<dbReference type="AlphaFoldDB" id="A0A2G1MJ99"/>
<name>A0A2G1MJ99_9RHOB</name>
<dbReference type="SUPFAM" id="SSF51445">
    <property type="entry name" value="(Trans)glycosidases"/>
    <property type="match status" value="1"/>
</dbReference>